<dbReference type="GO" id="GO:0003942">
    <property type="term" value="F:N-acetyl-gamma-glutamyl-phosphate reductase activity"/>
    <property type="evidence" value="ECO:0007669"/>
    <property type="project" value="UniProtKB-UniRule"/>
</dbReference>
<evidence type="ECO:0000259" key="9">
    <source>
        <dbReference type="SMART" id="SM00859"/>
    </source>
</evidence>
<dbReference type="InterPro" id="IPR058924">
    <property type="entry name" value="AGPR_dimerisation_dom"/>
</dbReference>
<dbReference type="Proteomes" id="UP001221302">
    <property type="component" value="Unassembled WGS sequence"/>
</dbReference>
<dbReference type="Pfam" id="PF22698">
    <property type="entry name" value="Semialdhyde_dhC_1"/>
    <property type="match status" value="1"/>
</dbReference>
<protein>
    <recommendedName>
        <fullName evidence="7">N-acetyl-gamma-glutamyl-phosphate reductase</fullName>
        <shortName evidence="7">AGPR</shortName>
        <ecNumber evidence="7">1.2.1.38</ecNumber>
    </recommendedName>
    <alternativeName>
        <fullName evidence="7">N-acetyl-glutamate semialdehyde dehydrogenase</fullName>
        <shortName evidence="7">NAGSA dehydrogenase</shortName>
    </alternativeName>
</protein>
<dbReference type="FunFam" id="3.30.360.10:FF:000014">
    <property type="entry name" value="N-acetyl-gamma-glutamyl-phosphate reductase"/>
    <property type="match status" value="1"/>
</dbReference>
<dbReference type="Gene3D" id="3.30.360.10">
    <property type="entry name" value="Dihydrodipicolinate Reductase, domain 2"/>
    <property type="match status" value="1"/>
</dbReference>
<evidence type="ECO:0000256" key="6">
    <source>
        <dbReference type="ARBA" id="ARBA00050557"/>
    </source>
</evidence>
<dbReference type="Pfam" id="PF01118">
    <property type="entry name" value="Semialdhyde_dh"/>
    <property type="match status" value="1"/>
</dbReference>
<feature type="domain" description="Semialdehyde dehydrogenase NAD-binding" evidence="9">
    <location>
        <begin position="3"/>
        <end position="141"/>
    </location>
</feature>
<evidence type="ECO:0000256" key="3">
    <source>
        <dbReference type="ARBA" id="ARBA00022605"/>
    </source>
</evidence>
<evidence type="ECO:0000256" key="1">
    <source>
        <dbReference type="ARBA" id="ARBA00004862"/>
    </source>
</evidence>
<dbReference type="CDD" id="cd17895">
    <property type="entry name" value="AGPR_1_N"/>
    <property type="match status" value="1"/>
</dbReference>
<dbReference type="GO" id="GO:0051287">
    <property type="term" value="F:NAD binding"/>
    <property type="evidence" value="ECO:0007669"/>
    <property type="project" value="InterPro"/>
</dbReference>
<dbReference type="PANTHER" id="PTHR32338:SF10">
    <property type="entry name" value="N-ACETYL-GAMMA-GLUTAMYL-PHOSPHATE REDUCTASE, CHLOROPLASTIC-RELATED"/>
    <property type="match status" value="1"/>
</dbReference>
<dbReference type="SMART" id="SM00859">
    <property type="entry name" value="Semialdhyde_dh"/>
    <property type="match status" value="1"/>
</dbReference>
<keyword evidence="5 7" id="KW-0560">Oxidoreductase</keyword>
<gene>
    <name evidence="7 10" type="primary">argC</name>
    <name evidence="10" type="ORF">P0M35_07095</name>
</gene>
<comment type="catalytic activity">
    <reaction evidence="6 7">
        <text>N-acetyl-L-glutamate 5-semialdehyde + phosphate + NADP(+) = N-acetyl-L-glutamyl 5-phosphate + NADPH + H(+)</text>
        <dbReference type="Rhea" id="RHEA:21588"/>
        <dbReference type="ChEBI" id="CHEBI:15378"/>
        <dbReference type="ChEBI" id="CHEBI:29123"/>
        <dbReference type="ChEBI" id="CHEBI:43474"/>
        <dbReference type="ChEBI" id="CHEBI:57783"/>
        <dbReference type="ChEBI" id="CHEBI:57936"/>
        <dbReference type="ChEBI" id="CHEBI:58349"/>
        <dbReference type="EC" id="1.2.1.38"/>
    </reaction>
</comment>
<dbReference type="Gene3D" id="3.40.50.720">
    <property type="entry name" value="NAD(P)-binding Rossmann-like Domain"/>
    <property type="match status" value="1"/>
</dbReference>
<proteinExistence type="inferred from homology"/>
<dbReference type="InterPro" id="IPR036291">
    <property type="entry name" value="NAD(P)-bd_dom_sf"/>
</dbReference>
<dbReference type="HAMAP" id="MF_00150">
    <property type="entry name" value="ArgC_type1"/>
    <property type="match status" value="1"/>
</dbReference>
<keyword evidence="3 7" id="KW-0028">Amino-acid biosynthesis</keyword>
<dbReference type="CDD" id="cd23934">
    <property type="entry name" value="AGPR_1_C"/>
    <property type="match status" value="1"/>
</dbReference>
<evidence type="ECO:0000256" key="7">
    <source>
        <dbReference type="HAMAP-Rule" id="MF_00150"/>
    </source>
</evidence>
<comment type="pathway">
    <text evidence="1 7">Amino-acid biosynthesis; L-arginine biosynthesis; N(2)-acetyl-L-ornithine from L-glutamate: step 3/4.</text>
</comment>
<evidence type="ECO:0000313" key="10">
    <source>
        <dbReference type="EMBL" id="MDF1611910.1"/>
    </source>
</evidence>
<evidence type="ECO:0000256" key="2">
    <source>
        <dbReference type="ARBA" id="ARBA00022571"/>
    </source>
</evidence>
<dbReference type="GO" id="GO:0070401">
    <property type="term" value="F:NADP+ binding"/>
    <property type="evidence" value="ECO:0007669"/>
    <property type="project" value="InterPro"/>
</dbReference>
<dbReference type="PANTHER" id="PTHR32338">
    <property type="entry name" value="N-ACETYL-GAMMA-GLUTAMYL-PHOSPHATE REDUCTASE, CHLOROPLASTIC-RELATED-RELATED"/>
    <property type="match status" value="1"/>
</dbReference>
<name>A0AAE3TCH1_9BACT</name>
<feature type="active site" evidence="7 8">
    <location>
        <position position="149"/>
    </location>
</feature>
<comment type="subcellular location">
    <subcellularLocation>
        <location evidence="7">Cytoplasm</location>
    </subcellularLocation>
</comment>
<dbReference type="PROSITE" id="PS01224">
    <property type="entry name" value="ARGC"/>
    <property type="match status" value="1"/>
</dbReference>
<reference evidence="10" key="1">
    <citation type="submission" date="2023-03" db="EMBL/GenBank/DDBJ databases">
        <title>Stygiobacter electus gen. nov., sp. nov., facultatively anaerobic thermotolerant bacterium of the class Ignavibacteria from a well of Yessentuki mineral water deposit.</title>
        <authorList>
            <person name="Podosokorskaya O.A."/>
            <person name="Elcheninov A.G."/>
            <person name="Petrova N.F."/>
            <person name="Zavarzina D.G."/>
            <person name="Kublanov I.V."/>
            <person name="Merkel A.Y."/>
        </authorList>
    </citation>
    <scope>NUCLEOTIDE SEQUENCE</scope>
    <source>
        <strain evidence="10">09-Me</strain>
    </source>
</reference>
<dbReference type="EC" id="1.2.1.38" evidence="7"/>
<comment type="similarity">
    <text evidence="7">Belongs to the NAGSA dehydrogenase family. Type 1 subfamily.</text>
</comment>
<accession>A0AAE3TCH1</accession>
<keyword evidence="11" id="KW-1185">Reference proteome</keyword>
<evidence type="ECO:0000256" key="8">
    <source>
        <dbReference type="PROSITE-ProRule" id="PRU10010"/>
    </source>
</evidence>
<keyword evidence="7" id="KW-0963">Cytoplasm</keyword>
<comment type="caution">
    <text evidence="10">The sequence shown here is derived from an EMBL/GenBank/DDBJ whole genome shotgun (WGS) entry which is preliminary data.</text>
</comment>
<dbReference type="InterPro" id="IPR050085">
    <property type="entry name" value="AGPR"/>
</dbReference>
<dbReference type="EMBL" id="JARGDL010000008">
    <property type="protein sequence ID" value="MDF1611910.1"/>
    <property type="molecule type" value="Genomic_DNA"/>
</dbReference>
<dbReference type="RefSeq" id="WP_321535678.1">
    <property type="nucleotide sequence ID" value="NZ_JARGDL010000008.1"/>
</dbReference>
<evidence type="ECO:0000256" key="4">
    <source>
        <dbReference type="ARBA" id="ARBA00022857"/>
    </source>
</evidence>
<dbReference type="GO" id="GO:0005737">
    <property type="term" value="C:cytoplasm"/>
    <property type="evidence" value="ECO:0007669"/>
    <property type="project" value="UniProtKB-SubCell"/>
</dbReference>
<comment type="function">
    <text evidence="7">Catalyzes the NADPH-dependent reduction of N-acetyl-5-glutamyl phosphate to yield N-acetyl-L-glutamate 5-semialdehyde.</text>
</comment>
<dbReference type="InterPro" id="IPR000534">
    <property type="entry name" value="Semialdehyde_DH_NAD-bd"/>
</dbReference>
<dbReference type="InterPro" id="IPR000706">
    <property type="entry name" value="AGPR_type-1"/>
</dbReference>
<dbReference type="GO" id="GO:0006526">
    <property type="term" value="P:L-arginine biosynthetic process"/>
    <property type="evidence" value="ECO:0007669"/>
    <property type="project" value="UniProtKB-UniRule"/>
</dbReference>
<sequence>MIKIAIIGASGYSGAELLKILLNHPHVEIKNLYGLSTVGVKISEVHKSLRGMIDLTIESFDENNLNEIDLVFVALPSGESMKVIPKIFEKGIKIIDLGGDFRLNDLNEFTKYYKHEHSALDFLKNAVYGLSEWSENEIQSAQLIANPGCYPTSVQLALLPLLKNKIVNENFISITSYSGTSGAGKSATQSMIFSEVNESVRAYKISSHQHIPEIKQYLKHFANSEPNFSFVPHLLPVTRGIYTTISATVKKEVDENLINQIFEKEYSKKPFIRLLKNEIPELKDVVYTNFCDISWNVDENKNLVLISTIDNLIKGAAGQAVQNMNIMFGLDQTLGLLKCTEKKW</sequence>
<dbReference type="AlphaFoldDB" id="A0AAE3TCH1"/>
<keyword evidence="4 7" id="KW-0521">NADP</keyword>
<organism evidence="10 11">
    <name type="scientific">Stygiobacter electus</name>
    <dbReference type="NCBI Taxonomy" id="3032292"/>
    <lineage>
        <taxon>Bacteria</taxon>
        <taxon>Pseudomonadati</taxon>
        <taxon>Ignavibacteriota</taxon>
        <taxon>Ignavibacteria</taxon>
        <taxon>Ignavibacteriales</taxon>
        <taxon>Melioribacteraceae</taxon>
        <taxon>Stygiobacter</taxon>
    </lineage>
</organism>
<dbReference type="InterPro" id="IPR023013">
    <property type="entry name" value="AGPR_AS"/>
</dbReference>
<keyword evidence="2 7" id="KW-0055">Arginine biosynthesis</keyword>
<evidence type="ECO:0000256" key="5">
    <source>
        <dbReference type="ARBA" id="ARBA00023002"/>
    </source>
</evidence>
<dbReference type="NCBIfam" id="TIGR01850">
    <property type="entry name" value="argC"/>
    <property type="match status" value="1"/>
</dbReference>
<dbReference type="SUPFAM" id="SSF51735">
    <property type="entry name" value="NAD(P)-binding Rossmann-fold domains"/>
    <property type="match status" value="1"/>
</dbReference>
<dbReference type="SUPFAM" id="SSF55347">
    <property type="entry name" value="Glyceraldehyde-3-phosphate dehydrogenase-like, C-terminal domain"/>
    <property type="match status" value="1"/>
</dbReference>
<evidence type="ECO:0000313" key="11">
    <source>
        <dbReference type="Proteomes" id="UP001221302"/>
    </source>
</evidence>